<name>A0AA86I9Z6_PRIMG</name>
<dbReference type="PROSITE" id="PS51257">
    <property type="entry name" value="PROKAR_LIPOPROTEIN"/>
    <property type="match status" value="1"/>
</dbReference>
<dbReference type="Proteomes" id="UP000253834">
    <property type="component" value="Chromosome"/>
</dbReference>
<evidence type="ECO:0008006" key="4">
    <source>
        <dbReference type="Google" id="ProtNLM"/>
    </source>
</evidence>
<feature type="signal peptide" evidence="1">
    <location>
        <begin position="1"/>
        <end position="25"/>
    </location>
</feature>
<feature type="chain" id="PRO_5041636803" description="Lipoprotein" evidence="1">
    <location>
        <begin position="26"/>
        <end position="197"/>
    </location>
</feature>
<protein>
    <recommendedName>
        <fullName evidence="4">Lipoprotein</fullName>
    </recommendedName>
</protein>
<proteinExistence type="predicted"/>
<dbReference type="AlphaFoldDB" id="A0AA86I9Z6"/>
<evidence type="ECO:0000313" key="3">
    <source>
        <dbReference type="Proteomes" id="UP000253834"/>
    </source>
</evidence>
<evidence type="ECO:0000256" key="1">
    <source>
        <dbReference type="SAM" id="SignalP"/>
    </source>
</evidence>
<evidence type="ECO:0000313" key="2">
    <source>
        <dbReference type="EMBL" id="AXI28057.1"/>
    </source>
</evidence>
<gene>
    <name evidence="2" type="ORF">CIB87_03150</name>
</gene>
<accession>A0AA86I9Z6</accession>
<organism evidence="2 3">
    <name type="scientific">Priestia megaterium</name>
    <name type="common">Bacillus megaterium</name>
    <dbReference type="NCBI Taxonomy" id="1404"/>
    <lineage>
        <taxon>Bacteria</taxon>
        <taxon>Bacillati</taxon>
        <taxon>Bacillota</taxon>
        <taxon>Bacilli</taxon>
        <taxon>Bacillales</taxon>
        <taxon>Bacillaceae</taxon>
        <taxon>Priestia</taxon>
    </lineage>
</organism>
<dbReference type="RefSeq" id="WP_057241681.1">
    <property type="nucleotide sequence ID" value="NZ_CP022674.1"/>
</dbReference>
<keyword evidence="1" id="KW-0732">Signal</keyword>
<dbReference type="EMBL" id="CP022674">
    <property type="protein sequence ID" value="AXI28057.1"/>
    <property type="molecule type" value="Genomic_DNA"/>
</dbReference>
<sequence length="197" mass="22199">MKNFIFYFISSLCWCLMAGCSINSANPSATYSLEKEKVLITDDRFLIGVIAEKNEKGGWQDILPKALYYEFTLKQKGKQEDYTQDKGEIKATILPDKDLKKASIDVLGSNIFTEKNSTYGHQLSINGFDQSKTGKLVLSYYVGAQTSNNKMPLAPSDEQLKKLLNVAKDGEMVLYRNHKEIARYDLKSLKSVTKGTK</sequence>
<reference evidence="2 3" key="1">
    <citation type="submission" date="2017-07" db="EMBL/GenBank/DDBJ databases">
        <title>Isolation and development of strain Bacillus megaterium SR7 for enhanced growth and metabolite production under supercritical carbon dioxide.</title>
        <authorList>
            <person name="Freedman A.J.E."/>
            <person name="Peet K.C."/>
            <person name="Boock J.T."/>
            <person name="Penn K."/>
            <person name="Prather K.L.J."/>
            <person name="Thompson J.R."/>
        </authorList>
    </citation>
    <scope>NUCLEOTIDE SEQUENCE [LARGE SCALE GENOMIC DNA]</scope>
    <source>
        <strain evidence="2 3">SR7</strain>
    </source>
</reference>